<accession>A0A7C4X9C8</accession>
<evidence type="ECO:0000256" key="1">
    <source>
        <dbReference type="ARBA" id="ARBA00004442"/>
    </source>
</evidence>
<keyword evidence="2" id="KW-0472">Membrane</keyword>
<dbReference type="AlphaFoldDB" id="A0A7C4X9C8"/>
<evidence type="ECO:0000256" key="2">
    <source>
        <dbReference type="ARBA" id="ARBA00023136"/>
    </source>
</evidence>
<evidence type="ECO:0000313" key="4">
    <source>
        <dbReference type="EMBL" id="HGV97952.1"/>
    </source>
</evidence>
<proteinExistence type="predicted"/>
<dbReference type="EMBL" id="DTGZ01000125">
    <property type="protein sequence ID" value="HGV97952.1"/>
    <property type="molecule type" value="Genomic_DNA"/>
</dbReference>
<comment type="caution">
    <text evidence="4">The sequence shown here is derived from an EMBL/GenBank/DDBJ whole genome shotgun (WGS) entry which is preliminary data.</text>
</comment>
<evidence type="ECO:0000256" key="3">
    <source>
        <dbReference type="ARBA" id="ARBA00023237"/>
    </source>
</evidence>
<name>A0A7C4X9C8_UNCW3</name>
<dbReference type="InterPro" id="IPR036942">
    <property type="entry name" value="Beta-barrel_TonB_sf"/>
</dbReference>
<sequence>MFIIFLLLTNSDMLFSDTINVDTIDVYKVPEVIQFGGIDSPADSLYTILKIIPPDISNPASAEILLGTPFFVQKKIDNYLVYTPFNTSIRVNGRRMDNDFFGQFNLLQLPVQFFEEIDIKNFNDGSSERSIDFLSKVIKYNRPFSSIYFTLLGEDKIYNIDFTRNLSKSIFFYSSGLYSNFYNPLDTLYLKNSSFYTDLYYNQFLPVRLDVFYSNNNYGKLLDYDFLDGCLTLGSAHHKIALFHTLINNNFARASRDTMIYNTIKISGFKEESKINWKGFNFDSGLDGFLESIDSDLYGIQRVFPLSIYENLKRDFSHFVFGFSSGQKVEILEERKFIISILAYTGYRIHNSVFFYLRIGKSHKNPKIYEKMGIPALFFDNYILNPNPNLTPEDLFTRELGIKGKDFFINFYKIDINDYMYFQWDSLNYYTVRNLNSFSNSGCEVFFRTKFFASFFIESSANYFFKDDSFQTMPRGHFCFAPVWQRKTPRSVLNIGVRLWYVGKRNDPFAERKNPFWTVSGYFGVKFLSLSLTLILDNLLNENFPEYSLFYRKLNLAIKWEFLD</sequence>
<protein>
    <submittedName>
        <fullName evidence="4">Uncharacterized protein</fullName>
    </submittedName>
</protein>
<reference evidence="4" key="1">
    <citation type="journal article" date="2020" name="mSystems">
        <title>Genome- and Community-Level Interaction Insights into Carbon Utilization and Element Cycling Functions of Hydrothermarchaeota in Hydrothermal Sediment.</title>
        <authorList>
            <person name="Zhou Z."/>
            <person name="Liu Y."/>
            <person name="Xu W."/>
            <person name="Pan J."/>
            <person name="Luo Z.H."/>
            <person name="Li M."/>
        </authorList>
    </citation>
    <scope>NUCLEOTIDE SEQUENCE [LARGE SCALE GENOMIC DNA]</scope>
    <source>
        <strain evidence="4">SpSt-774</strain>
    </source>
</reference>
<organism evidence="4">
    <name type="scientific">candidate division WOR-3 bacterium</name>
    <dbReference type="NCBI Taxonomy" id="2052148"/>
    <lineage>
        <taxon>Bacteria</taxon>
        <taxon>Bacteria division WOR-3</taxon>
    </lineage>
</organism>
<comment type="subcellular location">
    <subcellularLocation>
        <location evidence="1">Cell outer membrane</location>
    </subcellularLocation>
</comment>
<keyword evidence="3" id="KW-0998">Cell outer membrane</keyword>
<dbReference type="Gene3D" id="2.40.170.20">
    <property type="entry name" value="TonB-dependent receptor, beta-barrel domain"/>
    <property type="match status" value="1"/>
</dbReference>
<dbReference type="GO" id="GO:0009279">
    <property type="term" value="C:cell outer membrane"/>
    <property type="evidence" value="ECO:0007669"/>
    <property type="project" value="UniProtKB-SubCell"/>
</dbReference>
<dbReference type="SUPFAM" id="SSF56935">
    <property type="entry name" value="Porins"/>
    <property type="match status" value="1"/>
</dbReference>
<gene>
    <name evidence="4" type="ORF">ENV60_06620</name>
</gene>